<dbReference type="HOGENOM" id="CLU_2349364_0_0_1"/>
<protein>
    <submittedName>
        <fullName evidence="1">Uncharacterized protein</fullName>
    </submittedName>
</protein>
<dbReference type="AlphaFoldDB" id="T1JAJ2"/>
<evidence type="ECO:0000313" key="1">
    <source>
        <dbReference type="EnsemblMetazoa" id="SMAR010761-PA"/>
    </source>
</evidence>
<organism evidence="1 2">
    <name type="scientific">Strigamia maritima</name>
    <name type="common">European centipede</name>
    <name type="synonym">Geophilus maritimus</name>
    <dbReference type="NCBI Taxonomy" id="126957"/>
    <lineage>
        <taxon>Eukaryota</taxon>
        <taxon>Metazoa</taxon>
        <taxon>Ecdysozoa</taxon>
        <taxon>Arthropoda</taxon>
        <taxon>Myriapoda</taxon>
        <taxon>Chilopoda</taxon>
        <taxon>Pleurostigmophora</taxon>
        <taxon>Geophilomorpha</taxon>
        <taxon>Linotaeniidae</taxon>
        <taxon>Strigamia</taxon>
    </lineage>
</organism>
<sequence>MGNDDMNGKSEDRLMYRMAKCRIFGSHSFLCQMQKSFSFPYICTSLSEMTLKWKKVFHHWNAIIIQQTIADLVNFIKRRSKQNNKMYQTIREAEQSS</sequence>
<evidence type="ECO:0000313" key="2">
    <source>
        <dbReference type="Proteomes" id="UP000014500"/>
    </source>
</evidence>
<name>T1JAJ2_STRMM</name>
<dbReference type="Proteomes" id="UP000014500">
    <property type="component" value="Unassembled WGS sequence"/>
</dbReference>
<keyword evidence="2" id="KW-1185">Reference proteome</keyword>
<dbReference type="EMBL" id="JH432000">
    <property type="status" value="NOT_ANNOTATED_CDS"/>
    <property type="molecule type" value="Genomic_DNA"/>
</dbReference>
<proteinExistence type="predicted"/>
<accession>T1JAJ2</accession>
<reference evidence="1" key="2">
    <citation type="submission" date="2015-02" db="UniProtKB">
        <authorList>
            <consortium name="EnsemblMetazoa"/>
        </authorList>
    </citation>
    <scope>IDENTIFICATION</scope>
</reference>
<dbReference type="EnsemblMetazoa" id="SMAR010761-RA">
    <property type="protein sequence ID" value="SMAR010761-PA"/>
    <property type="gene ID" value="SMAR010761"/>
</dbReference>
<reference evidence="2" key="1">
    <citation type="submission" date="2011-05" db="EMBL/GenBank/DDBJ databases">
        <authorList>
            <person name="Richards S.R."/>
            <person name="Qu J."/>
            <person name="Jiang H."/>
            <person name="Jhangiani S.N."/>
            <person name="Agravi P."/>
            <person name="Goodspeed R."/>
            <person name="Gross S."/>
            <person name="Mandapat C."/>
            <person name="Jackson L."/>
            <person name="Mathew T."/>
            <person name="Pu L."/>
            <person name="Thornton R."/>
            <person name="Saada N."/>
            <person name="Wilczek-Boney K.B."/>
            <person name="Lee S."/>
            <person name="Kovar C."/>
            <person name="Wu Y."/>
            <person name="Scherer S.E."/>
            <person name="Worley K.C."/>
            <person name="Muzny D.M."/>
            <person name="Gibbs R."/>
        </authorList>
    </citation>
    <scope>NUCLEOTIDE SEQUENCE</scope>
    <source>
        <strain evidence="2">Brora</strain>
    </source>
</reference>